<proteinExistence type="predicted"/>
<dbReference type="OrthoDB" id="3133596at2759"/>
<accession>A0A8S0X339</accession>
<evidence type="ECO:0000313" key="2">
    <source>
        <dbReference type="Proteomes" id="UP000467700"/>
    </source>
</evidence>
<gene>
    <name evidence="1" type="ORF">AAE3_LOCUS7893</name>
</gene>
<comment type="caution">
    <text evidence="1">The sequence shown here is derived from an EMBL/GenBank/DDBJ whole genome shotgun (WGS) entry which is preliminary data.</text>
</comment>
<evidence type="ECO:0000313" key="1">
    <source>
        <dbReference type="EMBL" id="CAA7265642.1"/>
    </source>
</evidence>
<reference evidence="1 2" key="1">
    <citation type="submission" date="2020-01" db="EMBL/GenBank/DDBJ databases">
        <authorList>
            <person name="Gupta K D."/>
        </authorList>
    </citation>
    <scope>NUCLEOTIDE SEQUENCE [LARGE SCALE GENOMIC DNA]</scope>
</reference>
<dbReference type="AlphaFoldDB" id="A0A8S0X339"/>
<protein>
    <submittedName>
        <fullName evidence="1">Uncharacterized protein</fullName>
    </submittedName>
</protein>
<name>A0A8S0X339_CYCAE</name>
<dbReference type="Proteomes" id="UP000467700">
    <property type="component" value="Unassembled WGS sequence"/>
</dbReference>
<keyword evidence="2" id="KW-1185">Reference proteome</keyword>
<organism evidence="1 2">
    <name type="scientific">Cyclocybe aegerita</name>
    <name type="common">Black poplar mushroom</name>
    <name type="synonym">Agrocybe aegerita</name>
    <dbReference type="NCBI Taxonomy" id="1973307"/>
    <lineage>
        <taxon>Eukaryota</taxon>
        <taxon>Fungi</taxon>
        <taxon>Dikarya</taxon>
        <taxon>Basidiomycota</taxon>
        <taxon>Agaricomycotina</taxon>
        <taxon>Agaricomycetes</taxon>
        <taxon>Agaricomycetidae</taxon>
        <taxon>Agaricales</taxon>
        <taxon>Agaricineae</taxon>
        <taxon>Bolbitiaceae</taxon>
        <taxon>Cyclocybe</taxon>
    </lineage>
</organism>
<dbReference type="EMBL" id="CACVBS010000050">
    <property type="protein sequence ID" value="CAA7265642.1"/>
    <property type="molecule type" value="Genomic_DNA"/>
</dbReference>
<sequence>MNSPTFSIAHGTTKHAYPFTSLPPITSRIPPHIVIIDTGRKLSQLYDSDIAFERDFAWISDSATQDMMTAMQRIYLAWMGAKPEQRWLEGGEGEDEDDDDEYSD</sequence>